<name>A0A7I5E7V8_HAECO</name>
<evidence type="ECO:0000256" key="1">
    <source>
        <dbReference type="SAM" id="MobiDB-lite"/>
    </source>
</evidence>
<organism evidence="2 3">
    <name type="scientific">Haemonchus contortus</name>
    <name type="common">Barber pole worm</name>
    <dbReference type="NCBI Taxonomy" id="6289"/>
    <lineage>
        <taxon>Eukaryota</taxon>
        <taxon>Metazoa</taxon>
        <taxon>Ecdysozoa</taxon>
        <taxon>Nematoda</taxon>
        <taxon>Chromadorea</taxon>
        <taxon>Rhabditida</taxon>
        <taxon>Rhabditina</taxon>
        <taxon>Rhabditomorpha</taxon>
        <taxon>Strongyloidea</taxon>
        <taxon>Trichostrongylidae</taxon>
        <taxon>Haemonchus</taxon>
    </lineage>
</organism>
<protein>
    <submittedName>
        <fullName evidence="3">Uncharacterized protein</fullName>
    </submittedName>
</protein>
<dbReference type="WBParaSite" id="HCON_00055580-00001">
    <property type="protein sequence ID" value="HCON_00055580-00001"/>
    <property type="gene ID" value="HCON_00055580"/>
</dbReference>
<accession>A0A7I5E7V8</accession>
<keyword evidence="2" id="KW-1185">Reference proteome</keyword>
<dbReference type="Proteomes" id="UP000025227">
    <property type="component" value="Unplaced"/>
</dbReference>
<evidence type="ECO:0000313" key="2">
    <source>
        <dbReference type="Proteomes" id="UP000025227"/>
    </source>
</evidence>
<reference evidence="3" key="1">
    <citation type="submission" date="2020-12" db="UniProtKB">
        <authorList>
            <consortium name="WormBaseParasite"/>
        </authorList>
    </citation>
    <scope>IDENTIFICATION</scope>
    <source>
        <strain evidence="3">MHco3</strain>
    </source>
</reference>
<proteinExistence type="predicted"/>
<evidence type="ECO:0000313" key="3">
    <source>
        <dbReference type="WBParaSite" id="HCON_00055580-00001"/>
    </source>
</evidence>
<dbReference type="AlphaFoldDB" id="A0A7I5E7V8"/>
<sequence>DITSPTPQGVSRVVYLPFTGASGAFLHIHRKSSPQWSMGIIYLSYKDCDFEQHWCLSQDVPRRNSGVHQRRCSDRSRKHGNISAISTRHRQI</sequence>
<feature type="region of interest" description="Disordered" evidence="1">
    <location>
        <begin position="66"/>
        <end position="92"/>
    </location>
</feature>